<feature type="compositionally biased region" description="Polar residues" evidence="1">
    <location>
        <begin position="8"/>
        <end position="21"/>
    </location>
</feature>
<proteinExistence type="predicted"/>
<evidence type="ECO:0000256" key="2">
    <source>
        <dbReference type="SAM" id="Phobius"/>
    </source>
</evidence>
<keyword evidence="2" id="KW-0472">Membrane</keyword>
<accession>A0A9P4U2A0</accession>
<name>A0A9P4U2A0_9PEZI</name>
<feature type="transmembrane region" description="Helical" evidence="2">
    <location>
        <begin position="39"/>
        <end position="62"/>
    </location>
</feature>
<reference evidence="3" key="1">
    <citation type="journal article" date="2020" name="Stud. Mycol.">
        <title>101 Dothideomycetes genomes: a test case for predicting lifestyles and emergence of pathogens.</title>
        <authorList>
            <person name="Haridas S."/>
            <person name="Albert R."/>
            <person name="Binder M."/>
            <person name="Bloem J."/>
            <person name="Labutti K."/>
            <person name="Salamov A."/>
            <person name="Andreopoulos B."/>
            <person name="Baker S."/>
            <person name="Barry K."/>
            <person name="Bills G."/>
            <person name="Bluhm B."/>
            <person name="Cannon C."/>
            <person name="Castanera R."/>
            <person name="Culley D."/>
            <person name="Daum C."/>
            <person name="Ezra D."/>
            <person name="Gonzalez J."/>
            <person name="Henrissat B."/>
            <person name="Kuo A."/>
            <person name="Liang C."/>
            <person name="Lipzen A."/>
            <person name="Lutzoni F."/>
            <person name="Magnuson J."/>
            <person name="Mondo S."/>
            <person name="Nolan M."/>
            <person name="Ohm R."/>
            <person name="Pangilinan J."/>
            <person name="Park H.-J."/>
            <person name="Ramirez L."/>
            <person name="Alfaro M."/>
            <person name="Sun H."/>
            <person name="Tritt A."/>
            <person name="Yoshinaga Y."/>
            <person name="Zwiers L.-H."/>
            <person name="Turgeon B."/>
            <person name="Goodwin S."/>
            <person name="Spatafora J."/>
            <person name="Crous P."/>
            <person name="Grigoriev I."/>
        </authorList>
    </citation>
    <scope>NUCLEOTIDE SEQUENCE</scope>
    <source>
        <strain evidence="3">CBS 130266</strain>
    </source>
</reference>
<gene>
    <name evidence="3" type="ORF">EJ08DRAFT_693879</name>
</gene>
<keyword evidence="2" id="KW-0812">Transmembrane</keyword>
<feature type="region of interest" description="Disordered" evidence="1">
    <location>
        <begin position="1"/>
        <end position="25"/>
    </location>
</feature>
<evidence type="ECO:0000313" key="3">
    <source>
        <dbReference type="EMBL" id="KAF2434346.1"/>
    </source>
</evidence>
<keyword evidence="4" id="KW-1185">Reference proteome</keyword>
<dbReference type="InterPro" id="IPR025444">
    <property type="entry name" value="Monooxy_af470"/>
</dbReference>
<evidence type="ECO:0000313" key="4">
    <source>
        <dbReference type="Proteomes" id="UP000800235"/>
    </source>
</evidence>
<comment type="caution">
    <text evidence="3">The sequence shown here is derived from an EMBL/GenBank/DDBJ whole genome shotgun (WGS) entry which is preliminary data.</text>
</comment>
<dbReference type="OrthoDB" id="3202396at2759"/>
<dbReference type="Proteomes" id="UP000800235">
    <property type="component" value="Unassembled WGS sequence"/>
</dbReference>
<protein>
    <recommendedName>
        <fullName evidence="5">Monooxygenase</fullName>
    </recommendedName>
</protein>
<keyword evidence="2" id="KW-1133">Transmembrane helix</keyword>
<evidence type="ECO:0000256" key="1">
    <source>
        <dbReference type="SAM" id="MobiDB-lite"/>
    </source>
</evidence>
<dbReference type="Pfam" id="PF13826">
    <property type="entry name" value="Monooxy_af470-like"/>
    <property type="match status" value="1"/>
</dbReference>
<sequence>MEHFKSLAPTTDNQEPSQSTKAHSRAGHFSSTIKEQLQLSSWLAIGACLNAILFLAIGRLAFTFPVLLITYRFGDALLQAWGLKKTPYMEGSIMQKYSAQLPNADGTFGPKPANQQIVVFLIGARCNHPMGILAPGYKELGEYFYSMQKDVEASAEKYGFLGGSDWTATGERATGNHLLTVMYFKNSEGLHAFAHDSLHRDG</sequence>
<evidence type="ECO:0008006" key="5">
    <source>
        <dbReference type="Google" id="ProtNLM"/>
    </source>
</evidence>
<organism evidence="3 4">
    <name type="scientific">Tothia fuscella</name>
    <dbReference type="NCBI Taxonomy" id="1048955"/>
    <lineage>
        <taxon>Eukaryota</taxon>
        <taxon>Fungi</taxon>
        <taxon>Dikarya</taxon>
        <taxon>Ascomycota</taxon>
        <taxon>Pezizomycotina</taxon>
        <taxon>Dothideomycetes</taxon>
        <taxon>Pleosporomycetidae</taxon>
        <taxon>Venturiales</taxon>
        <taxon>Cylindrosympodiaceae</taxon>
        <taxon>Tothia</taxon>
    </lineage>
</organism>
<dbReference type="AlphaFoldDB" id="A0A9P4U2A0"/>
<dbReference type="EMBL" id="MU007017">
    <property type="protein sequence ID" value="KAF2434346.1"/>
    <property type="molecule type" value="Genomic_DNA"/>
</dbReference>